<feature type="disulfide bond" evidence="15">
    <location>
        <begin position="31"/>
        <end position="49"/>
    </location>
</feature>
<evidence type="ECO:0000313" key="19">
    <source>
        <dbReference type="Proteomes" id="UP000008144"/>
    </source>
</evidence>
<feature type="disulfide bond" evidence="15">
    <location>
        <begin position="1123"/>
        <end position="1138"/>
    </location>
</feature>
<dbReference type="InterPro" id="IPR000152">
    <property type="entry name" value="EGF-type_Asp/Asn_hydroxyl_site"/>
</dbReference>
<feature type="disulfide bond" evidence="15">
    <location>
        <begin position="120"/>
        <end position="138"/>
    </location>
</feature>
<dbReference type="CDD" id="cd00112">
    <property type="entry name" value="LDLa"/>
    <property type="match status" value="12"/>
</dbReference>
<keyword evidence="5" id="KW-0254">Endocytosis</keyword>
<feature type="domain" description="EGF-like" evidence="17">
    <location>
        <begin position="1304"/>
        <end position="1342"/>
    </location>
</feature>
<dbReference type="InterPro" id="IPR018097">
    <property type="entry name" value="EGF_Ca-bd_CS"/>
</dbReference>
<feature type="disulfide bond" evidence="15">
    <location>
        <begin position="1063"/>
        <end position="1075"/>
    </location>
</feature>
<dbReference type="PROSITE" id="PS50068">
    <property type="entry name" value="LDLRA_2"/>
    <property type="match status" value="13"/>
</dbReference>
<dbReference type="SUPFAM" id="SSF57424">
    <property type="entry name" value="LDL receptor-like module"/>
    <property type="match status" value="12"/>
</dbReference>
<keyword evidence="13" id="KW-0325">Glycoprotein</keyword>
<feature type="disulfide bond" evidence="15">
    <location>
        <begin position="991"/>
        <end position="1009"/>
    </location>
</feature>
<evidence type="ECO:0000256" key="8">
    <source>
        <dbReference type="ARBA" id="ARBA00022737"/>
    </source>
</evidence>
<dbReference type="SUPFAM" id="SSF57196">
    <property type="entry name" value="EGF/Laminin"/>
    <property type="match status" value="1"/>
</dbReference>
<dbReference type="InterPro" id="IPR051221">
    <property type="entry name" value="LDLR-related"/>
</dbReference>
<dbReference type="InterPro" id="IPR000742">
    <property type="entry name" value="EGF"/>
</dbReference>
<dbReference type="InterPro" id="IPR002172">
    <property type="entry name" value="LDrepeatLR_classA_rpt"/>
</dbReference>
<dbReference type="PANTHER" id="PTHR22722:SF11">
    <property type="entry name" value="LOW-DENSITY LIPOPROTEIN RECEPTOR-RELATED PROTEIN 2"/>
    <property type="match status" value="1"/>
</dbReference>
<proteinExistence type="inferred from homology"/>
<dbReference type="PROSITE" id="PS50026">
    <property type="entry name" value="EGF_3"/>
    <property type="match status" value="1"/>
</dbReference>
<feature type="repeat" description="LDL-receptor class B" evidence="16">
    <location>
        <begin position="802"/>
        <end position="845"/>
    </location>
</feature>
<feature type="disulfide bond" evidence="15">
    <location>
        <begin position="132"/>
        <end position="147"/>
    </location>
</feature>
<dbReference type="Pfam" id="PF07645">
    <property type="entry name" value="EGF_CA"/>
    <property type="match status" value="2"/>
</dbReference>
<feature type="disulfide bond" evidence="15">
    <location>
        <begin position="1003"/>
        <end position="1018"/>
    </location>
</feature>
<feature type="disulfide bond" evidence="15">
    <location>
        <begin position="193"/>
        <end position="205"/>
    </location>
</feature>
<evidence type="ECO:0000256" key="5">
    <source>
        <dbReference type="ARBA" id="ARBA00022583"/>
    </source>
</evidence>
<dbReference type="Gene3D" id="4.10.400.10">
    <property type="entry name" value="Low-density Lipoprotein Receptor"/>
    <property type="match status" value="13"/>
</dbReference>
<dbReference type="CDD" id="cd00054">
    <property type="entry name" value="EGF_CA"/>
    <property type="match status" value="1"/>
</dbReference>
<feature type="disulfide bond" evidence="15">
    <location>
        <begin position="1194"/>
        <end position="1212"/>
    </location>
</feature>
<keyword evidence="11 15" id="KW-1015">Disulfide bond</keyword>
<dbReference type="FunFam" id="4.10.400.10:FF:000045">
    <property type="entry name" value="Low-density lipoprotein receptor-related protein 2"/>
    <property type="match status" value="1"/>
</dbReference>
<dbReference type="SMART" id="SM00179">
    <property type="entry name" value="EGF_CA"/>
    <property type="match status" value="2"/>
</dbReference>
<evidence type="ECO:0000256" key="16">
    <source>
        <dbReference type="PROSITE-ProRule" id="PRU00461"/>
    </source>
</evidence>
<keyword evidence="9" id="KW-1133">Transmembrane helix</keyword>
<dbReference type="PROSITE" id="PS00010">
    <property type="entry name" value="ASX_HYDROXYL"/>
    <property type="match status" value="1"/>
</dbReference>
<dbReference type="HOGENOM" id="CLU_001439_0_0_1"/>
<evidence type="ECO:0000256" key="4">
    <source>
        <dbReference type="ARBA" id="ARBA00022536"/>
    </source>
</evidence>
<name>F7ARH4_CIOIN</name>
<feature type="disulfide bond" evidence="15">
    <location>
        <begin position="1043"/>
        <end position="1058"/>
    </location>
</feature>
<dbReference type="Gene3D" id="2.120.10.30">
    <property type="entry name" value="TolB, C-terminal domain"/>
    <property type="match status" value="3"/>
</dbReference>
<feature type="disulfide bond" evidence="15">
    <location>
        <begin position="1082"/>
        <end position="1097"/>
    </location>
</feature>
<dbReference type="FunFam" id="4.10.400.10:FF:000002">
    <property type="entry name" value="Low-density lipoprotein receptor-related protein 1"/>
    <property type="match status" value="1"/>
</dbReference>
<sequence length="1563" mass="173719">VFINAFLRYIIYRIYNIKNNNLKCSTGEFECMNGACIPTSWVCDGTTDCLGESVPGSDEKDCPSASCSSSTQFKCSDGSCVPLEFKCDGDPDCSDGGDEQACRKLSVPADTTCPPSDFTCDNNYCIDLSLKCDHVNDCPDNSDENGCSNSSTCDAGEFMCDNGRCIPQVFYCDVWDNCGDGSDEPDDCVYPSCPGNTFTCDNSVCVNQEWVCDGTDNCGDGSDEANCDNTGSTRCGILSCDGFCRATPNGGMCYCSDGYQVADDGISCEDFDECSVFGMCEQTCENTVGSYKCGCGLGYVPEEEHDHLHCKAASPQVLRNIQGRYIYALFIHVVPNNFYRGVDYHYEKGIIFWADPGTKKVVIMSSNVDGNNQKVVLDKSIEDPELVAVDWVGNNLYIVETKVARIDVCNFDGSHRSSVLTEGLRQPRGLALDPTKGYMFLTDWYTATARLDRAYMDGSELYTLVDTSVGYPSGITLDFENTRVYWVDTKFDCVETVDYNGKNRRTILSGSHLLPHPYDITLFEEHVYVTDWTKLGIVRSNKFDGSIDYDVITDTGVIPKGLVSYHPARQPTATNPCATQNGGCSHLCVLSHVSNGLGYSCLCDLGFVLDKDRKSCIHSNQFLLTAAYSSIRGIATGRYQNSDAMVPILSNGRQSFMAVTGDAINGFVYYGDNNKDIIQRSLVNGTGSPEDVVINRLQTIRALSLDWTTGNLYVVDSSKRRIFVANTKDPNNQRRTIVSKDIRSPTSVAVSPRTGLIFVIIRQRILKPAKIEKSWMDGTHRTPLVNQTLWIPIGVTIDHKTNYVYWMDSGFDRIESMSLFGYNRRQLSVSQPISYPNGIAVLGDYLWLLYKPTYRYWYDGRFYSIFRVSTRFTSGTIMTETVRSNIFSVYSMNNYASHPNGGCQHLCFPAPGNARTCGCPDGMLPDDGGTTCLPDPHTTPEPPCSAYQFTCDNERCIYQSYKCNGVNDCGDNSDEDDQICGGTCRSYQSQCDNGKCIPTSWKCDGDDDCGDNSDEAGCPSVRPCSIYNFQCDNGKCIPLNWVCDTNNDCEDASDEKDCAAQTCNTNQFTCSSHLCISRYLVCNGFDDCPDGLDEQDCEPRVCNPSYSFACVDGKQCVGNSYRCDGHPDCRDGSDEVGCPSKPPGLCETNEFQCQTSGMCVPQSWFCDARVDCDDGSDEPPTCPETTCRSYQFQCKNRVCIYMSYKCNGHNECGDNSDEEDCPTPPPTLPPPPCGTMDFECPGTKKCISYDKVCDGKADCSFGTDEDHFCAFGCTDKCTNLPTGPVCWCDGAGYELLNDSKTCADIDECARHYCSQACDNTEGSFYCKCDDGYLLDSDGTTCKVTSEPRIIDVTNRNYIYELNADTNSRRTTIYGRSMLGMDFDWLTRKLYFADVSDGILYKAYRNGTQKVFRSGQALTENVAVDWVGRNLYWCDYSLGTVEVARIDGTHRAILHAENVTNPRGLALDPSYHFLFWTDWGQNPRIERCDMDGAHRKTIVDDRLFWPNGLTIDYPTKTIYFADAKLDFIHRCGYDGQGRDCHTPLPPQFIKHPHALTVLEDYLYW</sequence>
<feature type="repeat" description="LDL-receptor class B" evidence="16">
    <location>
        <begin position="1471"/>
        <end position="1514"/>
    </location>
</feature>
<dbReference type="PRINTS" id="PR00261">
    <property type="entry name" value="LDLRECEPTOR"/>
</dbReference>
<dbReference type="GO" id="GO:0005509">
    <property type="term" value="F:calcium ion binding"/>
    <property type="evidence" value="ECO:0007669"/>
    <property type="project" value="InterPro"/>
</dbReference>
<evidence type="ECO:0000256" key="14">
    <source>
        <dbReference type="PROSITE-ProRule" id="PRU00076"/>
    </source>
</evidence>
<reference evidence="18" key="2">
    <citation type="submission" date="2025-08" db="UniProtKB">
        <authorList>
            <consortium name="Ensembl"/>
        </authorList>
    </citation>
    <scope>IDENTIFICATION</scope>
</reference>
<dbReference type="FunFam" id="4.10.400.10:FF:000113">
    <property type="entry name" value="Low-density lipoprotein receptor-related protein 8"/>
    <property type="match status" value="1"/>
</dbReference>
<feature type="disulfide bond" evidence="15">
    <location>
        <begin position="944"/>
        <end position="956"/>
    </location>
</feature>
<accession>F7ARH4</accession>
<evidence type="ECO:0000256" key="6">
    <source>
        <dbReference type="ARBA" id="ARBA00022692"/>
    </source>
</evidence>
<feature type="disulfide bond" evidence="15">
    <location>
        <begin position="24"/>
        <end position="36"/>
    </location>
</feature>
<comment type="caution">
    <text evidence="14">Lacks conserved residue(s) required for the propagation of feature annotation.</text>
</comment>
<feature type="disulfide bond" evidence="15">
    <location>
        <begin position="1031"/>
        <end position="1049"/>
    </location>
</feature>
<keyword evidence="6" id="KW-0812">Transmembrane</keyword>
<dbReference type="STRING" id="7719.ENSCINP00000013742"/>
<dbReference type="SMART" id="SM00181">
    <property type="entry name" value="EGF"/>
    <property type="match status" value="7"/>
</dbReference>
<evidence type="ECO:0000259" key="17">
    <source>
        <dbReference type="PROSITE" id="PS50026"/>
    </source>
</evidence>
<evidence type="ECO:0000256" key="15">
    <source>
        <dbReference type="PROSITE-ProRule" id="PRU00124"/>
    </source>
</evidence>
<dbReference type="Gene3D" id="2.10.25.10">
    <property type="entry name" value="Laminin"/>
    <property type="match status" value="4"/>
</dbReference>
<dbReference type="PANTHER" id="PTHR22722">
    <property type="entry name" value="LOW-DENSITY LIPOPROTEIN RECEPTOR-RELATED PROTEIN 2-RELATED"/>
    <property type="match status" value="1"/>
</dbReference>
<dbReference type="Pfam" id="PF00057">
    <property type="entry name" value="Ldl_recept_a"/>
    <property type="match status" value="13"/>
</dbReference>
<dbReference type="Pfam" id="PF00058">
    <property type="entry name" value="Ldl_recept_b"/>
    <property type="match status" value="2"/>
</dbReference>
<organism evidence="18 19">
    <name type="scientific">Ciona intestinalis</name>
    <name type="common">Transparent sea squirt</name>
    <name type="synonym">Ascidia intestinalis</name>
    <dbReference type="NCBI Taxonomy" id="7719"/>
    <lineage>
        <taxon>Eukaryota</taxon>
        <taxon>Metazoa</taxon>
        <taxon>Chordata</taxon>
        <taxon>Tunicata</taxon>
        <taxon>Ascidiacea</taxon>
        <taxon>Phlebobranchia</taxon>
        <taxon>Cionidae</taxon>
        <taxon>Ciona</taxon>
    </lineage>
</organism>
<dbReference type="InterPro" id="IPR009030">
    <property type="entry name" value="Growth_fac_rcpt_cys_sf"/>
</dbReference>
<dbReference type="FunFam" id="4.10.400.10:FF:000011">
    <property type="entry name" value="Low-density lipoprotein receptor-related protein 1"/>
    <property type="match status" value="1"/>
</dbReference>
<dbReference type="InterPro" id="IPR036055">
    <property type="entry name" value="LDL_receptor-like_sf"/>
</dbReference>
<dbReference type="FunFam" id="2.10.25.10:FF:000009">
    <property type="entry name" value="Low-density lipoprotein receptor isoform 1"/>
    <property type="match status" value="1"/>
</dbReference>
<reference evidence="19" key="1">
    <citation type="journal article" date="2002" name="Science">
        <title>The draft genome of Ciona intestinalis: insights into chordate and vertebrate origins.</title>
        <authorList>
            <person name="Dehal P."/>
            <person name="Satou Y."/>
            <person name="Campbell R.K."/>
            <person name="Chapman J."/>
            <person name="Degnan B."/>
            <person name="De Tomaso A."/>
            <person name="Davidson B."/>
            <person name="Di Gregorio A."/>
            <person name="Gelpke M."/>
            <person name="Goodstein D.M."/>
            <person name="Harafuji N."/>
            <person name="Hastings K.E."/>
            <person name="Ho I."/>
            <person name="Hotta K."/>
            <person name="Huang W."/>
            <person name="Kawashima T."/>
            <person name="Lemaire P."/>
            <person name="Martinez D."/>
            <person name="Meinertzhagen I.A."/>
            <person name="Necula S."/>
            <person name="Nonaka M."/>
            <person name="Putnam N."/>
            <person name="Rash S."/>
            <person name="Saiga H."/>
            <person name="Satake M."/>
            <person name="Terry A."/>
            <person name="Yamada L."/>
            <person name="Wang H.G."/>
            <person name="Awazu S."/>
            <person name="Azumi K."/>
            <person name="Boore J."/>
            <person name="Branno M."/>
            <person name="Chin-Bow S."/>
            <person name="DeSantis R."/>
            <person name="Doyle S."/>
            <person name="Francino P."/>
            <person name="Keys D.N."/>
            <person name="Haga S."/>
            <person name="Hayashi H."/>
            <person name="Hino K."/>
            <person name="Imai K.S."/>
            <person name="Inaba K."/>
            <person name="Kano S."/>
            <person name="Kobayashi K."/>
            <person name="Kobayashi M."/>
            <person name="Lee B.I."/>
            <person name="Makabe K.W."/>
            <person name="Manohar C."/>
            <person name="Matassi G."/>
            <person name="Medina M."/>
            <person name="Mochizuki Y."/>
            <person name="Mount S."/>
            <person name="Morishita T."/>
            <person name="Miura S."/>
            <person name="Nakayama A."/>
            <person name="Nishizaka S."/>
            <person name="Nomoto H."/>
            <person name="Ohta F."/>
            <person name="Oishi K."/>
            <person name="Rigoutsos I."/>
            <person name="Sano M."/>
            <person name="Sasaki A."/>
            <person name="Sasakura Y."/>
            <person name="Shoguchi E."/>
            <person name="Shin-i T."/>
            <person name="Spagnuolo A."/>
            <person name="Stainier D."/>
            <person name="Suzuki M.M."/>
            <person name="Tassy O."/>
            <person name="Takatori N."/>
            <person name="Tokuoka M."/>
            <person name="Yagi K."/>
            <person name="Yoshizaki F."/>
            <person name="Wada S."/>
            <person name="Zhang C."/>
            <person name="Hyatt P.D."/>
            <person name="Larimer F."/>
            <person name="Detter C."/>
            <person name="Doggett N."/>
            <person name="Glavina T."/>
            <person name="Hawkins T."/>
            <person name="Richardson P."/>
            <person name="Lucas S."/>
            <person name="Kohara Y."/>
            <person name="Levine M."/>
            <person name="Satoh N."/>
            <person name="Rokhsar D.S."/>
        </authorList>
    </citation>
    <scope>NUCLEOTIDE SEQUENCE [LARGE SCALE GENOMIC DNA]</scope>
</reference>
<feature type="disulfide bond" evidence="15">
    <location>
        <begin position="212"/>
        <end position="227"/>
    </location>
</feature>
<dbReference type="InterPro" id="IPR001881">
    <property type="entry name" value="EGF-like_Ca-bd_dom"/>
</dbReference>
<dbReference type="FunFam" id="2.120.10.30:FF:000241">
    <property type="entry name" value="Low-density lipoprotein receptor-related protein 6"/>
    <property type="match status" value="2"/>
</dbReference>
<feature type="repeat" description="LDL-receptor class B" evidence="16">
    <location>
        <begin position="1428"/>
        <end position="1470"/>
    </location>
</feature>
<feature type="disulfide bond" evidence="15">
    <location>
        <begin position="1206"/>
        <end position="1221"/>
    </location>
</feature>
<dbReference type="GO" id="GO:0006897">
    <property type="term" value="P:endocytosis"/>
    <property type="evidence" value="ECO:0007669"/>
    <property type="project" value="UniProtKB-KW"/>
</dbReference>
<feature type="disulfide bond" evidence="15">
    <location>
        <begin position="200"/>
        <end position="218"/>
    </location>
</feature>
<feature type="disulfide bond" evidence="15">
    <location>
        <begin position="113"/>
        <end position="125"/>
    </location>
</feature>
<dbReference type="GeneTree" id="ENSGT00940000166355"/>
<dbReference type="InterPro" id="IPR000033">
    <property type="entry name" value="LDLR_classB_rpt"/>
</dbReference>
<dbReference type="PROSITE" id="PS01186">
    <property type="entry name" value="EGF_2"/>
    <property type="match status" value="1"/>
</dbReference>
<dbReference type="FunFam" id="2.10.25.10:FF:000406">
    <property type="entry name" value="CD248 molecule"/>
    <property type="match status" value="1"/>
</dbReference>
<dbReference type="SUPFAM" id="SSF57184">
    <property type="entry name" value="Growth factor receptor domain"/>
    <property type="match status" value="1"/>
</dbReference>
<dbReference type="InterPro" id="IPR049883">
    <property type="entry name" value="NOTCH1_EGF-like"/>
</dbReference>
<dbReference type="FunFam" id="4.10.400.10:FF:000298">
    <property type="entry name" value="Uncharacterized protein"/>
    <property type="match status" value="1"/>
</dbReference>
<evidence type="ECO:0000256" key="7">
    <source>
        <dbReference type="ARBA" id="ARBA00022729"/>
    </source>
</evidence>
<feature type="disulfide bond" evidence="15">
    <location>
        <begin position="160"/>
        <end position="178"/>
    </location>
</feature>
<dbReference type="GO" id="GO:0012505">
    <property type="term" value="C:endomembrane system"/>
    <property type="evidence" value="ECO:0007669"/>
    <property type="project" value="UniProtKB-SubCell"/>
</dbReference>
<dbReference type="PROSITE" id="PS01187">
    <property type="entry name" value="EGF_CA"/>
    <property type="match status" value="2"/>
</dbReference>
<feature type="disulfide bond" evidence="15">
    <location>
        <begin position="951"/>
        <end position="969"/>
    </location>
</feature>
<evidence type="ECO:0000256" key="2">
    <source>
        <dbReference type="ARBA" id="ARBA00004479"/>
    </source>
</evidence>
<protein>
    <recommendedName>
        <fullName evidence="17">EGF-like domain-containing protein</fullName>
    </recommendedName>
</protein>
<feature type="disulfide bond" evidence="15">
    <location>
        <begin position="1070"/>
        <end position="1088"/>
    </location>
</feature>
<feature type="repeat" description="LDL-receptor class B" evidence="16">
    <location>
        <begin position="394"/>
        <end position="436"/>
    </location>
</feature>
<dbReference type="GO" id="GO:0016020">
    <property type="term" value="C:membrane"/>
    <property type="evidence" value="ECO:0007669"/>
    <property type="project" value="UniProtKB-SubCell"/>
</dbReference>
<keyword evidence="7" id="KW-0732">Signal</keyword>
<keyword evidence="4 14" id="KW-0245">EGF-like domain</keyword>
<reference evidence="18" key="3">
    <citation type="submission" date="2025-09" db="UniProtKB">
        <authorList>
            <consortium name="Ensembl"/>
        </authorList>
    </citation>
    <scope>IDENTIFICATION</scope>
</reference>
<feature type="disulfide bond" evidence="15">
    <location>
        <begin position="87"/>
        <end position="102"/>
    </location>
</feature>
<dbReference type="SMART" id="SM00135">
    <property type="entry name" value="LY"/>
    <property type="match status" value="13"/>
</dbReference>
<feature type="repeat" description="LDL-receptor class B" evidence="16">
    <location>
        <begin position="349"/>
        <end position="393"/>
    </location>
</feature>
<dbReference type="FunFam" id="4.10.400.10:FF:000219">
    <property type="entry name" value="LDL receptor protein 1, isoform F"/>
    <property type="match status" value="2"/>
</dbReference>
<evidence type="ECO:0000256" key="3">
    <source>
        <dbReference type="ARBA" id="ARBA00009939"/>
    </source>
</evidence>
<dbReference type="Ensembl" id="ENSCINT00000013742.3">
    <property type="protein sequence ID" value="ENSCINP00000013742.3"/>
    <property type="gene ID" value="ENSCING00000006704.3"/>
</dbReference>
<dbReference type="Pfam" id="PF14670">
    <property type="entry name" value="FXa_inhibition"/>
    <property type="match status" value="1"/>
</dbReference>
<feature type="disulfide bond" evidence="15">
    <location>
        <begin position="75"/>
        <end position="93"/>
    </location>
</feature>
<dbReference type="InterPro" id="IPR011042">
    <property type="entry name" value="6-blade_b-propeller_TolB-like"/>
</dbReference>
<evidence type="ECO:0000256" key="9">
    <source>
        <dbReference type="ARBA" id="ARBA00022989"/>
    </source>
</evidence>
<dbReference type="PROSITE" id="PS51120">
    <property type="entry name" value="LDLRB"/>
    <property type="match status" value="7"/>
</dbReference>
<feature type="repeat" description="LDL-receptor class B" evidence="16">
    <location>
        <begin position="482"/>
        <end position="526"/>
    </location>
</feature>
<dbReference type="PROSITE" id="PS01209">
    <property type="entry name" value="LDLRA_1"/>
    <property type="match status" value="6"/>
</dbReference>
<keyword evidence="12" id="KW-0675">Receptor</keyword>
<feature type="repeat" description="LDL-receptor class B" evidence="16">
    <location>
        <begin position="437"/>
        <end position="481"/>
    </location>
</feature>
<keyword evidence="19" id="KW-1185">Reference proteome</keyword>
<evidence type="ECO:0000256" key="11">
    <source>
        <dbReference type="ARBA" id="ARBA00023157"/>
    </source>
</evidence>
<evidence type="ECO:0000313" key="18">
    <source>
        <dbReference type="Ensembl" id="ENSCINP00000013742.3"/>
    </source>
</evidence>
<feature type="disulfide bond" evidence="15">
    <location>
        <begin position="1187"/>
        <end position="1199"/>
    </location>
</feature>
<dbReference type="SUPFAM" id="SSF63825">
    <property type="entry name" value="YWTD domain"/>
    <property type="match status" value="3"/>
</dbReference>
<evidence type="ECO:0000256" key="12">
    <source>
        <dbReference type="ARBA" id="ARBA00023170"/>
    </source>
</evidence>
<comment type="subcellular location">
    <subcellularLocation>
        <location evidence="1">Endomembrane system</location>
    </subcellularLocation>
    <subcellularLocation>
        <location evidence="2">Membrane</location>
        <topology evidence="2">Single-pass type I membrane protein</topology>
    </subcellularLocation>
</comment>
<feature type="disulfide bond" evidence="15">
    <location>
        <begin position="1024"/>
        <end position="1036"/>
    </location>
</feature>
<dbReference type="SMART" id="SM00192">
    <property type="entry name" value="LDLa"/>
    <property type="match status" value="13"/>
</dbReference>
<keyword evidence="10" id="KW-0472">Membrane</keyword>
<comment type="similarity">
    <text evidence="3">Belongs to the LDLR family.</text>
</comment>
<evidence type="ECO:0000256" key="1">
    <source>
        <dbReference type="ARBA" id="ARBA00004308"/>
    </source>
</evidence>
<feature type="disulfide bond" evidence="15">
    <location>
        <begin position="984"/>
        <end position="996"/>
    </location>
</feature>
<keyword evidence="8" id="KW-0677">Repeat</keyword>
<evidence type="ECO:0000256" key="13">
    <source>
        <dbReference type="ARBA" id="ARBA00023180"/>
    </source>
</evidence>
<dbReference type="Proteomes" id="UP000008144">
    <property type="component" value="Unassembled WGS sequence"/>
</dbReference>
<feature type="disulfide bond" evidence="15">
    <location>
        <begin position="153"/>
        <end position="165"/>
    </location>
</feature>
<dbReference type="InterPro" id="IPR023415">
    <property type="entry name" value="LDLR_class-A_CS"/>
</dbReference>
<evidence type="ECO:0000256" key="10">
    <source>
        <dbReference type="ARBA" id="ARBA00023136"/>
    </source>
</evidence>
<dbReference type="InParanoid" id="F7ARH4"/>